<keyword evidence="3" id="KW-1185">Reference proteome</keyword>
<reference evidence="2 3" key="1">
    <citation type="submission" date="2014-10" db="EMBL/GenBank/DDBJ databases">
        <title>Draft genome of the hookworm Ancylostoma caninum.</title>
        <authorList>
            <person name="Mitreva M."/>
        </authorList>
    </citation>
    <scope>NUCLEOTIDE SEQUENCE [LARGE SCALE GENOMIC DNA]</scope>
    <source>
        <strain evidence="2 3">Baltimore</strain>
    </source>
</reference>
<evidence type="ECO:0000256" key="1">
    <source>
        <dbReference type="SAM" id="MobiDB-lite"/>
    </source>
</evidence>
<dbReference type="Proteomes" id="UP000252519">
    <property type="component" value="Unassembled WGS sequence"/>
</dbReference>
<feature type="compositionally biased region" description="Polar residues" evidence="1">
    <location>
        <begin position="373"/>
        <end position="386"/>
    </location>
</feature>
<feature type="compositionally biased region" description="Polar residues" evidence="1">
    <location>
        <begin position="150"/>
        <end position="163"/>
    </location>
</feature>
<feature type="region of interest" description="Disordered" evidence="1">
    <location>
        <begin position="150"/>
        <end position="190"/>
    </location>
</feature>
<feature type="compositionally biased region" description="Basic and acidic residues" evidence="1">
    <location>
        <begin position="400"/>
        <end position="415"/>
    </location>
</feature>
<accession>A0A368G4A0</accession>
<proteinExistence type="predicted"/>
<sequence>MSLQPCFLCGAHRTLVSVHNVTDSDRAFNLILLSILTRYKVTTLENALGVYKASHSKAVRICRYHFTQAASYIGSQAEQLWPELSTNGLCGAPSSVMDALLTHIRMYATKLDDKMELNANNLLSFYNKLVTGHGTNGNLVPLQKDASSNTLCNQKPSTSTGNSPAPAAGFREREMVSSKAPEERSLSPEEISAESLLEQSDFLATSSVKLECSFCKVRYLERGLTNISDNAEQNAILLSCLVMDNTIESNAAVRIWKEICGSSKMVCKQHYVHAVSFYYEPRLAWSLGEEVRQMWKKYPVHGLHQVPAHMQENLLRRVQASTKMFDKHIKLSLKDLWSFYDFCKSFYACGSESEMNSHVTVGNSEKPLLKTLTKSTVKQSSKQTPEVSDGAAKQQSSSRSKVDKPSSDDGIHEDELERRIIPSNITCRICYRACPDVQSRISSRYRDQNIVFLSCLVLCGEVDMEQAKETYLQILLGRKRFCQRHYIRAVSLSTTLP</sequence>
<comment type="caution">
    <text evidence="2">The sequence shown here is derived from an EMBL/GenBank/DDBJ whole genome shotgun (WGS) entry which is preliminary data.</text>
</comment>
<evidence type="ECO:0000313" key="3">
    <source>
        <dbReference type="Proteomes" id="UP000252519"/>
    </source>
</evidence>
<protein>
    <submittedName>
        <fullName evidence="2">Uncharacterized protein</fullName>
    </submittedName>
</protein>
<feature type="compositionally biased region" description="Basic and acidic residues" evidence="1">
    <location>
        <begin position="170"/>
        <end position="187"/>
    </location>
</feature>
<evidence type="ECO:0000313" key="2">
    <source>
        <dbReference type="EMBL" id="RCN39274.1"/>
    </source>
</evidence>
<organism evidence="2 3">
    <name type="scientific">Ancylostoma caninum</name>
    <name type="common">Dog hookworm</name>
    <dbReference type="NCBI Taxonomy" id="29170"/>
    <lineage>
        <taxon>Eukaryota</taxon>
        <taxon>Metazoa</taxon>
        <taxon>Ecdysozoa</taxon>
        <taxon>Nematoda</taxon>
        <taxon>Chromadorea</taxon>
        <taxon>Rhabditida</taxon>
        <taxon>Rhabditina</taxon>
        <taxon>Rhabditomorpha</taxon>
        <taxon>Strongyloidea</taxon>
        <taxon>Ancylostomatidae</taxon>
        <taxon>Ancylostomatinae</taxon>
        <taxon>Ancylostoma</taxon>
    </lineage>
</organism>
<dbReference type="AlphaFoldDB" id="A0A368G4A0"/>
<gene>
    <name evidence="2" type="ORF">ANCCAN_14802</name>
</gene>
<dbReference type="OrthoDB" id="9970333at2759"/>
<feature type="region of interest" description="Disordered" evidence="1">
    <location>
        <begin position="373"/>
        <end position="415"/>
    </location>
</feature>
<dbReference type="EMBL" id="JOJR01000347">
    <property type="protein sequence ID" value="RCN39274.1"/>
    <property type="molecule type" value="Genomic_DNA"/>
</dbReference>
<name>A0A368G4A0_ANCCA</name>